<feature type="region of interest" description="Disordered" evidence="1">
    <location>
        <begin position="865"/>
        <end position="889"/>
    </location>
</feature>
<keyword evidence="2" id="KW-1133">Transmembrane helix</keyword>
<evidence type="ECO:0008006" key="5">
    <source>
        <dbReference type="Google" id="ProtNLM"/>
    </source>
</evidence>
<keyword evidence="4" id="KW-1185">Reference proteome</keyword>
<feature type="transmembrane region" description="Helical" evidence="2">
    <location>
        <begin position="6"/>
        <end position="26"/>
    </location>
</feature>
<feature type="transmembrane region" description="Helical" evidence="2">
    <location>
        <begin position="1029"/>
        <end position="1048"/>
    </location>
</feature>
<organism evidence="3 4">
    <name type="scientific">Stylonychia lemnae</name>
    <name type="common">Ciliate</name>
    <dbReference type="NCBI Taxonomy" id="5949"/>
    <lineage>
        <taxon>Eukaryota</taxon>
        <taxon>Sar</taxon>
        <taxon>Alveolata</taxon>
        <taxon>Ciliophora</taxon>
        <taxon>Intramacronucleata</taxon>
        <taxon>Spirotrichea</taxon>
        <taxon>Stichotrichia</taxon>
        <taxon>Sporadotrichida</taxon>
        <taxon>Oxytrichidae</taxon>
        <taxon>Stylonychinae</taxon>
        <taxon>Stylonychia</taxon>
    </lineage>
</organism>
<feature type="compositionally biased region" description="Low complexity" evidence="1">
    <location>
        <begin position="868"/>
        <end position="889"/>
    </location>
</feature>
<dbReference type="Proteomes" id="UP000039865">
    <property type="component" value="Unassembled WGS sequence"/>
</dbReference>
<feature type="transmembrane region" description="Helical" evidence="2">
    <location>
        <begin position="994"/>
        <end position="1017"/>
    </location>
</feature>
<keyword evidence="2" id="KW-0812">Transmembrane</keyword>
<sequence length="1625" mass="187401">MKRNYYAAYIILFLMTSQINFMDVYAQIQCFDKYPRSFGDATKDSFYSGFDIDNSQNIIVGGVISSTALDTNSLKYPFLVYYSTDWTKEFAFAFGELYNMEVSLIKFRKAPIISYLETLKIDYFFKDKTLKPGGTIGDIKSVFNQNVVFSTDGSIYMTFFKGSNKQVVVLKISLSSNPTFNSIWAFQEGNSVSSDVSQGFHLSLDQSQSIIYIGARYSFYESANWATPYSIYQVIHKISVQEGIQRWAYGFKFNHEVAIDSARVKNADQYIFACGWIYDAVSPVLLKTQLFFLKFSIGSNAPTDQGLFSQNIFLKCEDLFIVSELEVYVLSLHPVTKQAIFQRYFNIDYLGQKAQMEKKTFEYQFQSTIFEAKILNQNKYIFVGSQINPRLSISNKEGFIISNDMSEICLSSNTPEVFVPPIFISFTKPLQSLNFPFQSIEYKFETLLLVPIRPLDMIQYKSYTSAVCNPKCNLVTLNGQTNHSYTHVIEDGDFNLDSEAYFLGDKDCNDKYRVYSLANQLITVNCTLPDGQQLSVTLNIVVVLCASNQYALQFPNGLYVYQIADPIQNIPIIPWEQSYQVCDQPIREIIYTSQITPNPPQVISLNPTYSQIEIYTTDLVNVGVYDFQIKYTNPLNSAVYSIKDFSLEIKCTAVVTKHFNGANNNFYYNLEDPTLIVDFSTSLYYTNNCGYYYIITSFVDGGSALPNYISFQNDQLRYTLQTSDTTQVGSQYKIFIQAKATNDLLWVVDNSFEWYLNILPSRIIKNINLFKPTFAIKLQDLTVEEDQITEYTLPDYFDSDLDQVTMEVDIKKAFQFVEQREKILRIQPKVANIGSYKIDINLKDSGSPSLSNYYSFTIKVIAKNQPAQQQQNSSTNTNDSSQSTDPSSDWSSYDFFQNQTLSNSNATQQKSKKIIDFQAKIMRATLDGKIYLKFNQDATFTKFESDKLPPKELLKWSIESYSQRVAQIKLEFNNPELISERQNLGNQVQSSMQAAIYSSLIIQFFLQQVLSLLWGTINNLQLISHLPLFSVYFPANAYYLITFLVDLANMKLIPDFDFLNQIPLISSSDEISSNEYELNMYFQLLGYESIYIMIIMKSFFILTIIGVIAIGIDKMLINLCDIDLNYPSNSEKTFIKRKAFEFYKNFQMKFYYSWFFRIAIENYFQCAIMICASYIVIFYLIRTKPLEKSFQLQIDLFNEFTFLSCLYMCFVFTDIVGDSQSQINVGWTFSLVICFNIFVNFLIMLIIVISSLVDFIRLILKKRKLKNDLSKTVIISQDTNAIEEVDTNITMLNKSGKSMKQYQIQDIVTLDRFSAKQRNLLNAVKKQQEGIRIRNEIVLMSETSDHLDAQTQAIQNQNYQNNEHNLNNDSNRKILRNLQSDFQAIVSESYQRKTYIVKAQNRQVTSPRVAAYDCRLLDLNFGDGNYLVIDTQSELRAGWDFEQTYDLYNGQTYKYWGTRLNIYAEPSFQLHPEFNLEKAYFGEITADLTQFRANAYAEINYFVNNKNVCVNIGWNVDDEIKFTVETSMNFQDCYKVILESLCNFDNFSNKKILDACVDSNDEQVTFYTYNPITSKTDKIWLGANSNTVGGKLCYQLPFQSTAWGFIFSQAINFLLENSAQTNQYE</sequence>
<feature type="transmembrane region" description="Helical" evidence="2">
    <location>
        <begin position="1154"/>
        <end position="1180"/>
    </location>
</feature>
<dbReference type="InParanoid" id="A0A078ACQ1"/>
<feature type="transmembrane region" description="Helical" evidence="2">
    <location>
        <begin position="1229"/>
        <end position="1256"/>
    </location>
</feature>
<feature type="transmembrane region" description="Helical" evidence="2">
    <location>
        <begin position="1200"/>
        <end position="1217"/>
    </location>
</feature>
<evidence type="ECO:0000256" key="2">
    <source>
        <dbReference type="SAM" id="Phobius"/>
    </source>
</evidence>
<dbReference type="EMBL" id="CCKQ01008573">
    <property type="protein sequence ID" value="CDW80030.1"/>
    <property type="molecule type" value="Genomic_DNA"/>
</dbReference>
<keyword evidence="2" id="KW-0472">Membrane</keyword>
<accession>A0A078ACQ1</accession>
<name>A0A078ACQ1_STYLE</name>
<proteinExistence type="predicted"/>
<evidence type="ECO:0000313" key="3">
    <source>
        <dbReference type="EMBL" id="CDW80030.1"/>
    </source>
</evidence>
<gene>
    <name evidence="3" type="primary">Contig12445.g13287</name>
    <name evidence="3" type="ORF">STYLEM_9024</name>
</gene>
<feature type="transmembrane region" description="Helical" evidence="2">
    <location>
        <begin position="1090"/>
        <end position="1112"/>
    </location>
</feature>
<protein>
    <recommendedName>
        <fullName evidence="5">Cadg domain containing protein</fullName>
    </recommendedName>
</protein>
<evidence type="ECO:0000256" key="1">
    <source>
        <dbReference type="SAM" id="MobiDB-lite"/>
    </source>
</evidence>
<evidence type="ECO:0000313" key="4">
    <source>
        <dbReference type="Proteomes" id="UP000039865"/>
    </source>
</evidence>
<reference evidence="3 4" key="1">
    <citation type="submission" date="2014-06" db="EMBL/GenBank/DDBJ databases">
        <authorList>
            <person name="Swart Estienne"/>
        </authorList>
    </citation>
    <scope>NUCLEOTIDE SEQUENCE [LARGE SCALE GENOMIC DNA]</scope>
    <source>
        <strain evidence="3 4">130c</strain>
    </source>
</reference>